<gene>
    <name evidence="2" type="ORF">NUTIK01_05710</name>
</gene>
<organism evidence="2 3">
    <name type="scientific">Novosphingobium pituita</name>
    <dbReference type="NCBI Taxonomy" id="3056842"/>
    <lineage>
        <taxon>Bacteria</taxon>
        <taxon>Pseudomonadati</taxon>
        <taxon>Pseudomonadota</taxon>
        <taxon>Alphaproteobacteria</taxon>
        <taxon>Sphingomonadales</taxon>
        <taxon>Sphingomonadaceae</taxon>
        <taxon>Novosphingobium</taxon>
    </lineage>
</organism>
<proteinExistence type="predicted"/>
<evidence type="ECO:0000256" key="1">
    <source>
        <dbReference type="SAM" id="MobiDB-lite"/>
    </source>
</evidence>
<dbReference type="Proteomes" id="UP001187221">
    <property type="component" value="Unassembled WGS sequence"/>
</dbReference>
<feature type="region of interest" description="Disordered" evidence="1">
    <location>
        <begin position="256"/>
        <end position="277"/>
    </location>
</feature>
<reference evidence="2 3" key="1">
    <citation type="submission" date="2023-06" db="EMBL/GenBank/DDBJ databases">
        <title>Draft genome sequence of Novosphingobium sp. strain IK01.</title>
        <authorList>
            <person name="Hatamoto M."/>
            <person name="Ikarashi T."/>
            <person name="Yamaguchi T."/>
        </authorList>
    </citation>
    <scope>NUCLEOTIDE SEQUENCE [LARGE SCALE GENOMIC DNA]</scope>
    <source>
        <strain evidence="2 3">IK01</strain>
    </source>
</reference>
<dbReference type="EMBL" id="BTFW01000001">
    <property type="protein sequence ID" value="GMM59794.1"/>
    <property type="molecule type" value="Genomic_DNA"/>
</dbReference>
<name>A0ABQ6P5F8_9SPHN</name>
<comment type="caution">
    <text evidence="2">The sequence shown here is derived from an EMBL/GenBank/DDBJ whole genome shotgun (WGS) entry which is preliminary data.</text>
</comment>
<dbReference type="RefSeq" id="WP_317973633.1">
    <property type="nucleotide sequence ID" value="NZ_BTFW01000001.1"/>
</dbReference>
<keyword evidence="3" id="KW-1185">Reference proteome</keyword>
<dbReference type="Pfam" id="PF05929">
    <property type="entry name" value="Phage_GPO"/>
    <property type="match status" value="1"/>
</dbReference>
<evidence type="ECO:0000313" key="2">
    <source>
        <dbReference type="EMBL" id="GMM59794.1"/>
    </source>
</evidence>
<evidence type="ECO:0000313" key="3">
    <source>
        <dbReference type="Proteomes" id="UP001187221"/>
    </source>
</evidence>
<protein>
    <submittedName>
        <fullName evidence="2">GPO family capsid scaffolding protein</fullName>
    </submittedName>
</protein>
<dbReference type="InterPro" id="IPR009228">
    <property type="entry name" value="Capsid_scaffold_GpO"/>
</dbReference>
<accession>A0ABQ6P5F8</accession>
<sequence length="277" mass="29384">MAKSKFFRVAVEGPTVDGRVIERQMLVEAADGYEPDTYTARINCEHIAGYSPDRPFNCYGTVRSLRTEEIELTVNGAKKKLLSLVAEIEANDQLVELNKAGQKLFTSCELHPNFAGEGKAYLVGLAITDTPASLGTEPLKFAVRSRGNLFSSACETVVELDAALDGPALAEATKSGFLAAFTALFKADKSGDGVPQPVEPAPASIPAPANDNTLDIARFASLMGEQVALALKPGNEAITALGARLDVIETKLATEESPQTFRRSPATGGNHAIVTDC</sequence>